<sequence>MSTNWSPTRLGNMRGKRVIVTGATNGVGLATATALTRAGARVILAVRNLELGARRAAEMGGDTSVVKLDLADQSSVRAFPDLFDDEVDILINNAGLVAQRRSDTVDGFEITLGTNFLGPFALTNLLFERVRSQIINVGSDAHKSASIAFDDPHLRTRRWSAFPAYARSKLAVMLWGLELDRRLREAGSPVCTYLTHPGWVASNLSNVSDKRLMSTFHSVVKSLADVLANDLDAGAAPTLYCITEPIPPGSYVGIDSRFGLKGGPTLSGRAAVACDYENARKLWEFAEHETGTSLPQTASSAPDGTKS</sequence>
<accession>A0A1E3R4X5</accession>
<keyword evidence="3" id="KW-1185">Reference proteome</keyword>
<organism evidence="2 3">
    <name type="scientific">Mycolicibacterium holsaticum</name>
    <dbReference type="NCBI Taxonomy" id="152142"/>
    <lineage>
        <taxon>Bacteria</taxon>
        <taxon>Bacillati</taxon>
        <taxon>Actinomycetota</taxon>
        <taxon>Actinomycetes</taxon>
        <taxon>Mycobacteriales</taxon>
        <taxon>Mycobacteriaceae</taxon>
        <taxon>Mycolicibacterium</taxon>
    </lineage>
</organism>
<dbReference type="Proteomes" id="UP000094243">
    <property type="component" value="Unassembled WGS sequence"/>
</dbReference>
<dbReference type="InterPro" id="IPR036291">
    <property type="entry name" value="NAD(P)-bd_dom_sf"/>
</dbReference>
<dbReference type="GO" id="GO:0016491">
    <property type="term" value="F:oxidoreductase activity"/>
    <property type="evidence" value="ECO:0007669"/>
    <property type="project" value="UniProtKB-KW"/>
</dbReference>
<dbReference type="SUPFAM" id="SSF51735">
    <property type="entry name" value="NAD(P)-binding Rossmann-fold domains"/>
    <property type="match status" value="1"/>
</dbReference>
<name>A0A1E3R4X5_9MYCO</name>
<evidence type="ECO:0000256" key="1">
    <source>
        <dbReference type="ARBA" id="ARBA00023002"/>
    </source>
</evidence>
<dbReference type="AlphaFoldDB" id="A0A1E3R4X5"/>
<dbReference type="OrthoDB" id="4449798at2"/>
<gene>
    <name evidence="2" type="ORF">BHQ17_24995</name>
</gene>
<keyword evidence="1" id="KW-0560">Oxidoreductase</keyword>
<dbReference type="PRINTS" id="PR00081">
    <property type="entry name" value="GDHRDH"/>
</dbReference>
<dbReference type="PANTHER" id="PTHR43157:SF31">
    <property type="entry name" value="PHOSPHATIDYLINOSITOL-GLYCAN BIOSYNTHESIS CLASS F PROTEIN"/>
    <property type="match status" value="1"/>
</dbReference>
<dbReference type="Pfam" id="PF00106">
    <property type="entry name" value="adh_short"/>
    <property type="match status" value="1"/>
</dbReference>
<evidence type="ECO:0000313" key="2">
    <source>
        <dbReference type="EMBL" id="ODQ84996.1"/>
    </source>
</evidence>
<proteinExistence type="predicted"/>
<dbReference type="PANTHER" id="PTHR43157">
    <property type="entry name" value="PHOSPHATIDYLINOSITOL-GLYCAN BIOSYNTHESIS CLASS F PROTEIN-RELATED"/>
    <property type="match status" value="1"/>
</dbReference>
<evidence type="ECO:0000313" key="3">
    <source>
        <dbReference type="Proteomes" id="UP000094243"/>
    </source>
</evidence>
<protein>
    <submittedName>
        <fullName evidence="2">Dehydrogenase</fullName>
    </submittedName>
</protein>
<comment type="caution">
    <text evidence="2">The sequence shown here is derived from an EMBL/GenBank/DDBJ whole genome shotgun (WGS) entry which is preliminary data.</text>
</comment>
<dbReference type="Gene3D" id="3.40.50.720">
    <property type="entry name" value="NAD(P)-binding Rossmann-like Domain"/>
    <property type="match status" value="1"/>
</dbReference>
<reference evidence="3" key="1">
    <citation type="submission" date="2016-09" db="EMBL/GenBank/DDBJ databases">
        <authorList>
            <person name="Greninger A.L."/>
            <person name="Jerome K.R."/>
            <person name="Mcnair B."/>
            <person name="Wallis C."/>
            <person name="Fang F."/>
        </authorList>
    </citation>
    <scope>NUCLEOTIDE SEQUENCE [LARGE SCALE GENOMIC DNA]</scope>
    <source>
        <strain evidence="3">M7</strain>
    </source>
</reference>
<dbReference type="EMBL" id="MIGZ01000216">
    <property type="protein sequence ID" value="ODQ84996.1"/>
    <property type="molecule type" value="Genomic_DNA"/>
</dbReference>
<dbReference type="InterPro" id="IPR002347">
    <property type="entry name" value="SDR_fam"/>
</dbReference>